<dbReference type="GO" id="GO:0005737">
    <property type="term" value="C:cytoplasm"/>
    <property type="evidence" value="ECO:0007669"/>
    <property type="project" value="TreeGrafter"/>
</dbReference>
<organism evidence="5">
    <name type="scientific">marine metagenome</name>
    <dbReference type="NCBI Taxonomy" id="408172"/>
    <lineage>
        <taxon>unclassified sequences</taxon>
        <taxon>metagenomes</taxon>
        <taxon>ecological metagenomes</taxon>
    </lineage>
</organism>
<sequence length="308" mass="33666">MILCCGPKIVNPIGAPKRDSSIRRFVYRQPEWQNGQARRRLRRMMAVNLPEIRKVKVASIRVNKAKQKLQNGEAITVISGLQSADIIDFLGPIGFDAAWIECEHGSVDWDTLGDMTRACDLWEMASVTRVNSNDPGLITRTLDRGSMGIVVPHINSHEAAEQAAQSTKYSPLGYRGMFGGRQSFGVGDYFHQANDQTMVVVLLEEAEALANLDEILTVPDIDVYFVAPSDLSQTMGHIGNAGHPEVLKAIDEAIAKITSAGKVAGTLVNDANLEDYKGKGVQFLMTSWNAWVARGAAEFVKKAGNPGR</sequence>
<keyword evidence="3" id="KW-0456">Lyase</keyword>
<accession>A0A381RNW5</accession>
<dbReference type="EMBL" id="UINC01002157">
    <property type="protein sequence ID" value="SUZ93562.1"/>
    <property type="molecule type" value="Genomic_DNA"/>
</dbReference>
<feature type="domain" description="HpcH/HpaI aldolase/citrate lyase" evidence="4">
    <location>
        <begin position="81"/>
        <end position="274"/>
    </location>
</feature>
<dbReference type="PANTHER" id="PTHR30502:SF0">
    <property type="entry name" value="PHOSPHOENOLPYRUVATE CARBOXYLASE FAMILY PROTEIN"/>
    <property type="match status" value="1"/>
</dbReference>
<dbReference type="GO" id="GO:0016832">
    <property type="term" value="F:aldehyde-lyase activity"/>
    <property type="evidence" value="ECO:0007669"/>
    <property type="project" value="TreeGrafter"/>
</dbReference>
<comment type="similarity">
    <text evidence="1">Belongs to the HpcH/HpaI aldolase family.</text>
</comment>
<dbReference type="SUPFAM" id="SSF51621">
    <property type="entry name" value="Phosphoenolpyruvate/pyruvate domain"/>
    <property type="match status" value="1"/>
</dbReference>
<evidence type="ECO:0000256" key="3">
    <source>
        <dbReference type="ARBA" id="ARBA00023239"/>
    </source>
</evidence>
<dbReference type="GO" id="GO:0046872">
    <property type="term" value="F:metal ion binding"/>
    <property type="evidence" value="ECO:0007669"/>
    <property type="project" value="UniProtKB-KW"/>
</dbReference>
<reference evidence="5" key="1">
    <citation type="submission" date="2018-05" db="EMBL/GenBank/DDBJ databases">
        <authorList>
            <person name="Lanie J.A."/>
            <person name="Ng W.-L."/>
            <person name="Kazmierczak K.M."/>
            <person name="Andrzejewski T.M."/>
            <person name="Davidsen T.M."/>
            <person name="Wayne K.J."/>
            <person name="Tettelin H."/>
            <person name="Glass J.I."/>
            <person name="Rusch D."/>
            <person name="Podicherti R."/>
            <person name="Tsui H.-C.T."/>
            <person name="Winkler M.E."/>
        </authorList>
    </citation>
    <scope>NUCLEOTIDE SEQUENCE</scope>
</reference>
<keyword evidence="2" id="KW-0479">Metal-binding</keyword>
<evidence type="ECO:0000256" key="2">
    <source>
        <dbReference type="ARBA" id="ARBA00022723"/>
    </source>
</evidence>
<dbReference type="Pfam" id="PF03328">
    <property type="entry name" value="HpcH_HpaI"/>
    <property type="match status" value="1"/>
</dbReference>
<gene>
    <name evidence="5" type="ORF">METZ01_LOCUS46416</name>
</gene>
<evidence type="ECO:0000256" key="1">
    <source>
        <dbReference type="ARBA" id="ARBA00005568"/>
    </source>
</evidence>
<dbReference type="InterPro" id="IPR015813">
    <property type="entry name" value="Pyrv/PenolPyrv_kinase-like_dom"/>
</dbReference>
<evidence type="ECO:0000313" key="5">
    <source>
        <dbReference type="EMBL" id="SUZ93562.1"/>
    </source>
</evidence>
<dbReference type="Gene3D" id="3.20.20.60">
    <property type="entry name" value="Phosphoenolpyruvate-binding domains"/>
    <property type="match status" value="1"/>
</dbReference>
<dbReference type="PANTHER" id="PTHR30502">
    <property type="entry name" value="2-KETO-3-DEOXY-L-RHAMNONATE ALDOLASE"/>
    <property type="match status" value="1"/>
</dbReference>
<evidence type="ECO:0000259" key="4">
    <source>
        <dbReference type="Pfam" id="PF03328"/>
    </source>
</evidence>
<dbReference type="InterPro" id="IPR050251">
    <property type="entry name" value="HpcH-HpaI_aldolase"/>
</dbReference>
<dbReference type="AlphaFoldDB" id="A0A381RNW5"/>
<name>A0A381RNW5_9ZZZZ</name>
<dbReference type="InterPro" id="IPR005000">
    <property type="entry name" value="Aldolase/citrate-lyase_domain"/>
</dbReference>
<dbReference type="InterPro" id="IPR040442">
    <property type="entry name" value="Pyrv_kinase-like_dom_sf"/>
</dbReference>
<proteinExistence type="inferred from homology"/>
<protein>
    <recommendedName>
        <fullName evidence="4">HpcH/HpaI aldolase/citrate lyase domain-containing protein</fullName>
    </recommendedName>
</protein>